<organism evidence="4 5">
    <name type="scientific">Mesonia aestuariivivens</name>
    <dbReference type="NCBI Taxonomy" id="2796128"/>
    <lineage>
        <taxon>Bacteria</taxon>
        <taxon>Pseudomonadati</taxon>
        <taxon>Bacteroidota</taxon>
        <taxon>Flavobacteriia</taxon>
        <taxon>Flavobacteriales</taxon>
        <taxon>Flavobacteriaceae</taxon>
        <taxon>Mesonia</taxon>
    </lineage>
</organism>
<evidence type="ECO:0000259" key="3">
    <source>
        <dbReference type="Pfam" id="PF00849"/>
    </source>
</evidence>
<dbReference type="InterPro" id="IPR006145">
    <property type="entry name" value="PsdUridine_synth_RsuA/RluA"/>
</dbReference>
<dbReference type="InterPro" id="IPR050188">
    <property type="entry name" value="RluA_PseudoU_synthase"/>
</dbReference>
<feature type="domain" description="Pseudouridine synthase RsuA/RluA-like" evidence="3">
    <location>
        <begin position="89"/>
        <end position="227"/>
    </location>
</feature>
<sequence length="283" mass="32126">MKIIEKHQVPEIKEPIRLQEYAASVFKTLSTRSGIKKAIKKELILLNGKTANTGDWIVEGQVLELLQEELLQKKIFQLKLKVLFEDEYLAVIEKPSGYPTNGNYFKTIENALPFNLETSSEKDALPYPIPVHRLDNPTSGLLLAAKTKNVQVKLNQAFEEKEIQKSYLAIVSGEISENGIFNTPIDEKTAETKFQLKEIIQKNDKTYSLVELFPTTGRTHQIRIHLSKNGNPIVGDETYGSSEKIKGILLEAHALTFTHPITKAPIHLENTFPKKFEKYLKKL</sequence>
<evidence type="ECO:0000313" key="4">
    <source>
        <dbReference type="EMBL" id="MBW2961867.1"/>
    </source>
</evidence>
<proteinExistence type="inferred from homology"/>
<evidence type="ECO:0000256" key="2">
    <source>
        <dbReference type="PROSITE-ProRule" id="PRU00182"/>
    </source>
</evidence>
<accession>A0ABS6W211</accession>
<dbReference type="PROSITE" id="PS01129">
    <property type="entry name" value="PSI_RLU"/>
    <property type="match status" value="1"/>
</dbReference>
<dbReference type="CDD" id="cd02869">
    <property type="entry name" value="PseudoU_synth_RluA_like"/>
    <property type="match status" value="1"/>
</dbReference>
<evidence type="ECO:0000256" key="1">
    <source>
        <dbReference type="ARBA" id="ARBA00010876"/>
    </source>
</evidence>
<dbReference type="Pfam" id="PF00849">
    <property type="entry name" value="PseudoU_synth_2"/>
    <property type="match status" value="1"/>
</dbReference>
<protein>
    <submittedName>
        <fullName evidence="4">RluA family pseudouridine synthase</fullName>
    </submittedName>
</protein>
<keyword evidence="2" id="KW-0694">RNA-binding</keyword>
<dbReference type="InterPro" id="IPR006224">
    <property type="entry name" value="PsdUridine_synth_RluA-like_CS"/>
</dbReference>
<comment type="similarity">
    <text evidence="1">Belongs to the pseudouridine synthase RluA family.</text>
</comment>
<dbReference type="PANTHER" id="PTHR21600:SF87">
    <property type="entry name" value="RNA PSEUDOURIDYLATE SYNTHASE DOMAIN-CONTAINING PROTEIN 1"/>
    <property type="match status" value="1"/>
</dbReference>
<name>A0ABS6W211_9FLAO</name>
<dbReference type="PROSITE" id="PS50889">
    <property type="entry name" value="S4"/>
    <property type="match status" value="1"/>
</dbReference>
<dbReference type="PANTHER" id="PTHR21600">
    <property type="entry name" value="MITOCHONDRIAL RNA PSEUDOURIDINE SYNTHASE"/>
    <property type="match status" value="1"/>
</dbReference>
<evidence type="ECO:0000313" key="5">
    <source>
        <dbReference type="Proteomes" id="UP000719267"/>
    </source>
</evidence>
<comment type="caution">
    <text evidence="4">The sequence shown here is derived from an EMBL/GenBank/DDBJ whole genome shotgun (WGS) entry which is preliminary data.</text>
</comment>
<dbReference type="EMBL" id="JAHWDF010000008">
    <property type="protein sequence ID" value="MBW2961867.1"/>
    <property type="molecule type" value="Genomic_DNA"/>
</dbReference>
<dbReference type="RefSeq" id="WP_219040157.1">
    <property type="nucleotide sequence ID" value="NZ_JAHWDF010000008.1"/>
</dbReference>
<dbReference type="Proteomes" id="UP000719267">
    <property type="component" value="Unassembled WGS sequence"/>
</dbReference>
<reference evidence="4 5" key="1">
    <citation type="submission" date="2021-07" db="EMBL/GenBank/DDBJ databases">
        <title>Mesonia aestuariivivens sp. nov., isolated from a tidal flat.</title>
        <authorList>
            <person name="Kim Y.-O."/>
            <person name="Yoon J.-H."/>
        </authorList>
    </citation>
    <scope>NUCLEOTIDE SEQUENCE [LARGE SCALE GENOMIC DNA]</scope>
    <source>
        <strain evidence="4 5">JHPTF-M18</strain>
    </source>
</reference>
<gene>
    <name evidence="4" type="ORF">KW502_08650</name>
</gene>
<keyword evidence="5" id="KW-1185">Reference proteome</keyword>